<feature type="region of interest" description="Disordered" evidence="8">
    <location>
        <begin position="223"/>
        <end position="272"/>
    </location>
</feature>
<proteinExistence type="inferred from homology"/>
<gene>
    <name evidence="12" type="primary">ZRC1</name>
    <name evidence="12" type="ORF">H4R20_004510</name>
</gene>
<dbReference type="InterPro" id="IPR002524">
    <property type="entry name" value="Cation_efflux"/>
</dbReference>
<evidence type="ECO:0000256" key="6">
    <source>
        <dbReference type="ARBA" id="ARBA00022989"/>
    </source>
</evidence>
<feature type="transmembrane region" description="Helical" evidence="9">
    <location>
        <begin position="114"/>
        <end position="133"/>
    </location>
</feature>
<dbReference type="Pfam" id="PF01545">
    <property type="entry name" value="Cation_efflux"/>
    <property type="match status" value="1"/>
</dbReference>
<feature type="compositionally biased region" description="Polar residues" evidence="8">
    <location>
        <begin position="536"/>
        <end position="549"/>
    </location>
</feature>
<dbReference type="AlphaFoldDB" id="A0A9W8LRN5"/>
<dbReference type="InterPro" id="IPR027469">
    <property type="entry name" value="Cation_efflux_TMD_sf"/>
</dbReference>
<feature type="domain" description="Cation efflux protein cytoplasmic" evidence="11">
    <location>
        <begin position="345"/>
        <end position="398"/>
    </location>
</feature>
<evidence type="ECO:0000256" key="2">
    <source>
        <dbReference type="ARBA" id="ARBA00008873"/>
    </source>
</evidence>
<comment type="caution">
    <text evidence="12">The sequence shown here is derived from an EMBL/GenBank/DDBJ whole genome shotgun (WGS) entry which is preliminary data.</text>
</comment>
<keyword evidence="7 9" id="KW-0472">Membrane</keyword>
<evidence type="ECO:0000256" key="1">
    <source>
        <dbReference type="ARBA" id="ARBA00004141"/>
    </source>
</evidence>
<evidence type="ECO:0000256" key="4">
    <source>
        <dbReference type="ARBA" id="ARBA00022692"/>
    </source>
</evidence>
<feature type="region of interest" description="Disordered" evidence="8">
    <location>
        <begin position="496"/>
        <end position="549"/>
    </location>
</feature>
<dbReference type="PANTHER" id="PTHR45820">
    <property type="entry name" value="FI23527P1"/>
    <property type="match status" value="1"/>
</dbReference>
<dbReference type="GO" id="GO:0005385">
    <property type="term" value="F:zinc ion transmembrane transporter activity"/>
    <property type="evidence" value="ECO:0007669"/>
    <property type="project" value="TreeGrafter"/>
</dbReference>
<evidence type="ECO:0000256" key="3">
    <source>
        <dbReference type="ARBA" id="ARBA00022448"/>
    </source>
</evidence>
<feature type="compositionally biased region" description="Polar residues" evidence="8">
    <location>
        <begin position="236"/>
        <end position="245"/>
    </location>
</feature>
<evidence type="ECO:0000256" key="8">
    <source>
        <dbReference type="SAM" id="MobiDB-lite"/>
    </source>
</evidence>
<dbReference type="InterPro" id="IPR036837">
    <property type="entry name" value="Cation_efflux_CTD_sf"/>
</dbReference>
<feature type="transmembrane region" description="Helical" evidence="9">
    <location>
        <begin position="40"/>
        <end position="57"/>
    </location>
</feature>
<dbReference type="GO" id="GO:0016020">
    <property type="term" value="C:membrane"/>
    <property type="evidence" value="ECO:0007669"/>
    <property type="project" value="UniProtKB-SubCell"/>
</dbReference>
<dbReference type="OrthoDB" id="9944568at2759"/>
<organism evidence="12 13">
    <name type="scientific">Coemansia guatemalensis</name>
    <dbReference type="NCBI Taxonomy" id="2761395"/>
    <lineage>
        <taxon>Eukaryota</taxon>
        <taxon>Fungi</taxon>
        <taxon>Fungi incertae sedis</taxon>
        <taxon>Zoopagomycota</taxon>
        <taxon>Kickxellomycotina</taxon>
        <taxon>Kickxellomycetes</taxon>
        <taxon>Kickxellales</taxon>
        <taxon>Kickxellaceae</taxon>
        <taxon>Coemansia</taxon>
    </lineage>
</organism>
<protein>
    <submittedName>
        <fullName evidence="12">Zinc resistance conferring protein</fullName>
    </submittedName>
</protein>
<feature type="compositionally biased region" description="Basic and acidic residues" evidence="8">
    <location>
        <begin position="512"/>
        <end position="521"/>
    </location>
</feature>
<comment type="subcellular location">
    <subcellularLocation>
        <location evidence="1">Membrane</location>
        <topology evidence="1">Multi-pass membrane protein</topology>
    </subcellularLocation>
</comment>
<sequence>MAKLSRTAKVSLMLVLSSTMFFVELIVGIIAGSITLVADSFHMLNDVLGMVIALWAIMMAKSEKAVPNNTYGWQRAEILGALTNGVLLLGLCLTIYIDAIERFIQIEQVKSPKLVMLVGCVGLAFNLLGLMLFHEHGHGHSHGHAHGDAHAHVHGDEEEVVDEQERLLGSGGHGTAYNAIDYAEGSSTRMQSSAIDNRSIIGVPHPVYTQQAIINSAQQMIDGEYSDESSDPAASRNASGRTSPQIAVARRKSHAKRRKSSSGRGGEGSGGSGGHLNMHGVWLHVFGDCITNVAVIISGLVIWKAEGSWRFYLDPAMSLLINTLIVCITVPLVKSASFILLNGVPSSVDLEVLRRELRAIPHVLNVHDLHVWQLSDTKNVASVHVLIDRPLSHQCIHNSNSSSAANVAAKANDYHTPVTTTTTTAASTAVRLVSRNRSLNSLSTPGAVDMDCLYMDVASEVKRAMHKHGIHSTTIQPEFVVGQPVSVATTNAHTADSASFEDTAGDASSAQHNDRDERREGSIFSKVAIAPGHPDLQNTNNGSQVTIGP</sequence>
<evidence type="ECO:0000256" key="5">
    <source>
        <dbReference type="ARBA" id="ARBA00022833"/>
    </source>
</evidence>
<accession>A0A9W8LRN5</accession>
<dbReference type="Proteomes" id="UP001140094">
    <property type="component" value="Unassembled WGS sequence"/>
</dbReference>
<feature type="transmembrane region" description="Helical" evidence="9">
    <location>
        <begin position="281"/>
        <end position="303"/>
    </location>
</feature>
<dbReference type="SUPFAM" id="SSF160240">
    <property type="entry name" value="Cation efflux protein cytoplasmic domain-like"/>
    <property type="match status" value="1"/>
</dbReference>
<feature type="transmembrane region" description="Helical" evidence="9">
    <location>
        <begin position="315"/>
        <end position="333"/>
    </location>
</feature>
<feature type="compositionally biased region" description="Basic residues" evidence="8">
    <location>
        <begin position="249"/>
        <end position="261"/>
    </location>
</feature>
<dbReference type="EMBL" id="JANBUO010001216">
    <property type="protein sequence ID" value="KAJ2799252.1"/>
    <property type="molecule type" value="Genomic_DNA"/>
</dbReference>
<keyword evidence="13" id="KW-1185">Reference proteome</keyword>
<keyword evidence="3" id="KW-0813">Transport</keyword>
<dbReference type="InterPro" id="IPR058533">
    <property type="entry name" value="Cation_efflux_TM"/>
</dbReference>
<feature type="domain" description="Cation efflux protein transmembrane" evidence="10">
    <location>
        <begin position="12"/>
        <end position="341"/>
    </location>
</feature>
<feature type="transmembrane region" description="Helical" evidence="9">
    <location>
        <begin position="12"/>
        <end position="34"/>
    </location>
</feature>
<evidence type="ECO:0000256" key="9">
    <source>
        <dbReference type="SAM" id="Phobius"/>
    </source>
</evidence>
<evidence type="ECO:0000256" key="7">
    <source>
        <dbReference type="ARBA" id="ARBA00023136"/>
    </source>
</evidence>
<dbReference type="PANTHER" id="PTHR45820:SF4">
    <property type="entry name" value="ZINC TRANSPORTER 63C, ISOFORM F"/>
    <property type="match status" value="1"/>
</dbReference>
<reference evidence="12" key="1">
    <citation type="submission" date="2022-07" db="EMBL/GenBank/DDBJ databases">
        <title>Phylogenomic reconstructions and comparative analyses of Kickxellomycotina fungi.</title>
        <authorList>
            <person name="Reynolds N.K."/>
            <person name="Stajich J.E."/>
            <person name="Barry K."/>
            <person name="Grigoriev I.V."/>
            <person name="Crous P."/>
            <person name="Smith M.E."/>
        </authorList>
    </citation>
    <scope>NUCLEOTIDE SEQUENCE</scope>
    <source>
        <strain evidence="12">NRRL 1565</strain>
    </source>
</reference>
<feature type="non-terminal residue" evidence="12">
    <location>
        <position position="1"/>
    </location>
</feature>
<comment type="similarity">
    <text evidence="2">Belongs to the cation diffusion facilitator (CDF) transporter (TC 2.A.4) family. SLC30A subfamily.</text>
</comment>
<evidence type="ECO:0000259" key="10">
    <source>
        <dbReference type="Pfam" id="PF01545"/>
    </source>
</evidence>
<name>A0A9W8LRN5_9FUNG</name>
<keyword evidence="6 9" id="KW-1133">Transmembrane helix</keyword>
<feature type="compositionally biased region" description="Gly residues" evidence="8">
    <location>
        <begin position="263"/>
        <end position="272"/>
    </location>
</feature>
<dbReference type="Gene3D" id="1.20.1510.10">
    <property type="entry name" value="Cation efflux protein transmembrane domain"/>
    <property type="match status" value="2"/>
</dbReference>
<dbReference type="NCBIfam" id="TIGR01297">
    <property type="entry name" value="CDF"/>
    <property type="match status" value="1"/>
</dbReference>
<dbReference type="InterPro" id="IPR027470">
    <property type="entry name" value="Cation_efflux_CTD"/>
</dbReference>
<keyword evidence="4 9" id="KW-0812">Transmembrane</keyword>
<dbReference type="GO" id="GO:0006882">
    <property type="term" value="P:intracellular zinc ion homeostasis"/>
    <property type="evidence" value="ECO:0007669"/>
    <property type="project" value="TreeGrafter"/>
</dbReference>
<evidence type="ECO:0000313" key="12">
    <source>
        <dbReference type="EMBL" id="KAJ2799252.1"/>
    </source>
</evidence>
<feature type="transmembrane region" description="Helical" evidence="9">
    <location>
        <begin position="78"/>
        <end position="99"/>
    </location>
</feature>
<dbReference type="SUPFAM" id="SSF161111">
    <property type="entry name" value="Cation efflux protein transmembrane domain-like"/>
    <property type="match status" value="1"/>
</dbReference>
<dbReference type="Pfam" id="PF16916">
    <property type="entry name" value="ZT_dimer"/>
    <property type="match status" value="1"/>
</dbReference>
<evidence type="ECO:0000313" key="13">
    <source>
        <dbReference type="Proteomes" id="UP001140094"/>
    </source>
</evidence>
<evidence type="ECO:0000259" key="11">
    <source>
        <dbReference type="Pfam" id="PF16916"/>
    </source>
</evidence>
<keyword evidence="5" id="KW-0862">Zinc</keyword>